<organism evidence="1 2">
    <name type="scientific">Cohnella lubricantis</name>
    <dbReference type="NCBI Taxonomy" id="2163172"/>
    <lineage>
        <taxon>Bacteria</taxon>
        <taxon>Bacillati</taxon>
        <taxon>Bacillota</taxon>
        <taxon>Bacilli</taxon>
        <taxon>Bacillales</taxon>
        <taxon>Paenibacillaceae</taxon>
        <taxon>Cohnella</taxon>
    </lineage>
</organism>
<dbReference type="RefSeq" id="WP_185178548.1">
    <property type="nucleotide sequence ID" value="NZ_CBCSEP010000004.1"/>
</dbReference>
<dbReference type="EMBL" id="JACJVN010000028">
    <property type="protein sequence ID" value="MBB6677277.1"/>
    <property type="molecule type" value="Genomic_DNA"/>
</dbReference>
<dbReference type="Proteomes" id="UP000574133">
    <property type="component" value="Unassembled WGS sequence"/>
</dbReference>
<accession>A0A841TE69</accession>
<reference evidence="1 2" key="1">
    <citation type="submission" date="2020-08" db="EMBL/GenBank/DDBJ databases">
        <title>Cohnella phylogeny.</title>
        <authorList>
            <person name="Dunlap C."/>
        </authorList>
    </citation>
    <scope>NUCLEOTIDE SEQUENCE [LARGE SCALE GENOMIC DNA]</scope>
    <source>
        <strain evidence="1 2">DSM 103658</strain>
    </source>
</reference>
<comment type="caution">
    <text evidence="1">The sequence shown here is derived from an EMBL/GenBank/DDBJ whole genome shotgun (WGS) entry which is preliminary data.</text>
</comment>
<proteinExistence type="predicted"/>
<name>A0A841TE69_9BACL</name>
<gene>
    <name evidence="1" type="ORF">H4Q31_08050</name>
</gene>
<protein>
    <submittedName>
        <fullName evidence="1">Uncharacterized protein</fullName>
    </submittedName>
</protein>
<sequence length="62" mass="7596">MRIIGVPSKKIIGYRVMFSMGQFQMYVYMKREYYEIWKYTKDKQIRDVTIEEVEMEAARFLG</sequence>
<dbReference type="AlphaFoldDB" id="A0A841TE69"/>
<evidence type="ECO:0000313" key="2">
    <source>
        <dbReference type="Proteomes" id="UP000574133"/>
    </source>
</evidence>
<evidence type="ECO:0000313" key="1">
    <source>
        <dbReference type="EMBL" id="MBB6677277.1"/>
    </source>
</evidence>
<keyword evidence="2" id="KW-1185">Reference proteome</keyword>